<feature type="compositionally biased region" description="Acidic residues" evidence="2">
    <location>
        <begin position="234"/>
        <end position="246"/>
    </location>
</feature>
<keyword evidence="1" id="KW-0175">Coiled coil</keyword>
<feature type="compositionally biased region" description="Basic and acidic residues" evidence="2">
    <location>
        <begin position="282"/>
        <end position="297"/>
    </location>
</feature>
<feature type="compositionally biased region" description="Low complexity" evidence="2">
    <location>
        <begin position="147"/>
        <end position="165"/>
    </location>
</feature>
<organism evidence="3 4">
    <name type="scientific">Oikopleura dioica</name>
    <name type="common">Tunicate</name>
    <dbReference type="NCBI Taxonomy" id="34765"/>
    <lineage>
        <taxon>Eukaryota</taxon>
        <taxon>Metazoa</taxon>
        <taxon>Chordata</taxon>
        <taxon>Tunicata</taxon>
        <taxon>Appendicularia</taxon>
        <taxon>Copelata</taxon>
        <taxon>Oikopleuridae</taxon>
        <taxon>Oikopleura</taxon>
    </lineage>
</organism>
<gene>
    <name evidence="3" type="ORF">OKIOD_LOCUS128</name>
</gene>
<accession>A0ABN7RGJ5</accession>
<evidence type="ECO:0000313" key="4">
    <source>
        <dbReference type="Proteomes" id="UP001158576"/>
    </source>
</evidence>
<dbReference type="EMBL" id="OU015568">
    <property type="protein sequence ID" value="CAG5076861.1"/>
    <property type="molecule type" value="Genomic_DNA"/>
</dbReference>
<reference evidence="3 4" key="1">
    <citation type="submission" date="2021-04" db="EMBL/GenBank/DDBJ databases">
        <authorList>
            <person name="Bliznina A."/>
        </authorList>
    </citation>
    <scope>NUCLEOTIDE SEQUENCE [LARGE SCALE GENOMIC DNA]</scope>
</reference>
<feature type="coiled-coil region" evidence="1">
    <location>
        <begin position="379"/>
        <end position="413"/>
    </location>
</feature>
<feature type="compositionally biased region" description="Polar residues" evidence="2">
    <location>
        <begin position="327"/>
        <end position="346"/>
    </location>
</feature>
<feature type="compositionally biased region" description="Polar residues" evidence="2">
    <location>
        <begin position="190"/>
        <end position="206"/>
    </location>
</feature>
<feature type="region of interest" description="Disordered" evidence="2">
    <location>
        <begin position="131"/>
        <end position="165"/>
    </location>
</feature>
<sequence length="435" mass="47677">MECPIGRDDCQKVFAAAQCEKCPPMCLACHKRSLPPHFRCPFCRQTMIARAIPSDLGSSVGGGARSLLDPPRFDTLVYLANEDEKNVEKIVENAVKEEKEKEDRELNELARELCENIIREVIDAAVSECEKKENEQAASDPEQATQDPVVNSSSPDAPAAAAAPVHDVRASYRFDAEEEAACDQEVDKLLNSTAGSSEMQESSQLMASEMNRGEPDNDDEERDAPVEDAPVSEVDQEEAVVEEAAAEESTVKEAPIEDQAPEPVAPVTQQTSRIWHRRRRGHFEARKLAQSRVDRQQTDQVNEEKEEVPPVSEEPVQDASPRFSLDARSTSGSTIGSCQSLAGSSQAPSEITLSNISIKSASACDSIPASLMPYKMKQIALLESELAIALEKSKKYEKEAEGYKAELNKYIALYGPLPSDSTPRAYPSESNNSES</sequence>
<evidence type="ECO:0000313" key="3">
    <source>
        <dbReference type="EMBL" id="CAG5076861.1"/>
    </source>
</evidence>
<name>A0ABN7RGJ5_OIKDI</name>
<proteinExistence type="predicted"/>
<feature type="region of interest" description="Disordered" evidence="2">
    <location>
        <begin position="416"/>
        <end position="435"/>
    </location>
</feature>
<evidence type="ECO:0000256" key="1">
    <source>
        <dbReference type="SAM" id="Coils"/>
    </source>
</evidence>
<feature type="coiled-coil region" evidence="1">
    <location>
        <begin position="80"/>
        <end position="116"/>
    </location>
</feature>
<keyword evidence="4" id="KW-1185">Reference proteome</keyword>
<dbReference type="Proteomes" id="UP001158576">
    <property type="component" value="Chromosome PAR"/>
</dbReference>
<evidence type="ECO:0000256" key="2">
    <source>
        <dbReference type="SAM" id="MobiDB-lite"/>
    </source>
</evidence>
<feature type="region of interest" description="Disordered" evidence="2">
    <location>
        <begin position="179"/>
        <end position="346"/>
    </location>
</feature>
<protein>
    <submittedName>
        <fullName evidence="3">Oidioi.mRNA.OKI2018_I69.PAR.g8570.t1.cds</fullName>
    </submittedName>
</protein>